<keyword evidence="5" id="KW-1185">Reference proteome</keyword>
<name>A0AAN1XUV3_UNVUL</name>
<dbReference type="EMBL" id="AP025523">
    <property type="protein sequence ID" value="BDE04747.1"/>
    <property type="molecule type" value="Genomic_DNA"/>
</dbReference>
<dbReference type="KEGG" id="vab:WPS_00230"/>
<dbReference type="InterPro" id="IPR001119">
    <property type="entry name" value="SLH_dom"/>
</dbReference>
<dbReference type="Pfam" id="PF00395">
    <property type="entry name" value="SLH"/>
    <property type="match status" value="1"/>
</dbReference>
<dbReference type="Proteomes" id="UP001317532">
    <property type="component" value="Chromosome"/>
</dbReference>
<protein>
    <recommendedName>
        <fullName evidence="3">SLH domain-containing protein</fullName>
    </recommendedName>
</protein>
<sequence length="883" mass="95431">MKRLATLVLAAGFSVSSLLALGQSASATPFSDVPANHWAYQAIQSLAADGLVEGYPDGKFKGDRPLTRYEMAVLVARVIAKLQANGAGYASKADLDKLQKLIDALKDELDSLGVRVTNLEDALDALDKRTKFAQSIQLHGTIGDNNSNRQRYVIPQTITHAGIDPFVAVFLTSPSNNSALEQTGPGNLIRFEDRLNFIYTINENLTVSLPIHIMNFQFGGEFTPNAKYSIQPDVVVKIAKAGAFTNIYLRDGQLDDLKSSRVGLTYRAPDATQQGPGYENPVQPYEKGFEIGGVLSGLTEFQFSWTRMDQSLINTQTNVADPNGEFAQNNYFFTVTRPQTSYFQPGAPGSPTGALRIDTFTANGGNISSVYLSRKAQIGTVYISAVNGTPCSSAALTPAGGACPIAANAWYYIDQTNQVVFTTPLPAGTVVQIAYVGLTYNNNDQYQRYHANARINQKIKGLPGAEVGVSVSRIFDFADLSNSQGFNFYQSAPNGNAAGNGLGVVSDTVFGLDAQLPLWFITLGGDKTQHPVLFAEGAYSKYTPDFYNTPAVTDSAGVVGLRLKLYQATATLQYQAVGPNFLDGGPLRYFGNSPSTFQFWRGNFFPQFFGFANNLAINTTFDRAVGTTTRTNAGLTYIYPVFNPFVASGPQYFSAFAPNSQGFTLNATVPLKVGDLPFSVNVLGQHLSELTPNGFGQLAYGPGFASGQKLTLDKFNGGVTFGVPVFGTKASVNLSAETELLSRNDKTAYAYVPFNPNAGGPDAAAGAAATTYYASGATPVLFYPNYINERHTTYNAGASLPLTKDLVLAGAYSTQTYHGSYGTTFGQNIAQRKDQYQATLTYNIPKTTSSVSALFRNQKYTDNVLPTYNFNQNREDLNFTIRF</sequence>
<dbReference type="AlphaFoldDB" id="A0AAN1XUV3"/>
<keyword evidence="1" id="KW-0175">Coiled coil</keyword>
<evidence type="ECO:0000313" key="4">
    <source>
        <dbReference type="EMBL" id="BDE04747.1"/>
    </source>
</evidence>
<reference evidence="4 5" key="1">
    <citation type="journal article" date="2022" name="ISME Commun">
        <title>Vulcanimicrobium alpinus gen. nov. sp. nov., the first cultivated representative of the candidate phylum 'Eremiobacterota', is a metabolically versatile aerobic anoxygenic phototroph.</title>
        <authorList>
            <person name="Yabe S."/>
            <person name="Muto K."/>
            <person name="Abe K."/>
            <person name="Yokota A."/>
            <person name="Staudigel H."/>
            <person name="Tebo B.M."/>
        </authorList>
    </citation>
    <scope>NUCLEOTIDE SEQUENCE [LARGE SCALE GENOMIC DNA]</scope>
    <source>
        <strain evidence="4 5">WC8-2</strain>
    </source>
</reference>
<gene>
    <name evidence="4" type="ORF">WPS_00230</name>
</gene>
<feature type="chain" id="PRO_5042863791" description="SLH domain-containing protein" evidence="2">
    <location>
        <begin position="21"/>
        <end position="883"/>
    </location>
</feature>
<dbReference type="PANTHER" id="PTHR43308:SF1">
    <property type="entry name" value="OUTER MEMBRANE PROTEIN ALPHA"/>
    <property type="match status" value="1"/>
</dbReference>
<evidence type="ECO:0000259" key="3">
    <source>
        <dbReference type="PROSITE" id="PS51272"/>
    </source>
</evidence>
<feature type="signal peptide" evidence="2">
    <location>
        <begin position="1"/>
        <end position="20"/>
    </location>
</feature>
<organism evidence="4 5">
    <name type="scientific">Vulcanimicrobium alpinum</name>
    <dbReference type="NCBI Taxonomy" id="3016050"/>
    <lineage>
        <taxon>Bacteria</taxon>
        <taxon>Bacillati</taxon>
        <taxon>Vulcanimicrobiota</taxon>
        <taxon>Vulcanimicrobiia</taxon>
        <taxon>Vulcanimicrobiales</taxon>
        <taxon>Vulcanimicrobiaceae</taxon>
        <taxon>Vulcanimicrobium</taxon>
    </lineage>
</organism>
<accession>A0AAN1XUV3</accession>
<feature type="domain" description="SLH" evidence="3">
    <location>
        <begin position="26"/>
        <end position="89"/>
    </location>
</feature>
<dbReference type="PANTHER" id="PTHR43308">
    <property type="entry name" value="OUTER MEMBRANE PROTEIN ALPHA-RELATED"/>
    <property type="match status" value="1"/>
</dbReference>
<evidence type="ECO:0000256" key="1">
    <source>
        <dbReference type="SAM" id="Coils"/>
    </source>
</evidence>
<dbReference type="InterPro" id="IPR051465">
    <property type="entry name" value="Cell_Envelope_Struct_Comp"/>
</dbReference>
<evidence type="ECO:0000313" key="5">
    <source>
        <dbReference type="Proteomes" id="UP001317532"/>
    </source>
</evidence>
<proteinExistence type="predicted"/>
<keyword evidence="2" id="KW-0732">Signal</keyword>
<dbReference type="RefSeq" id="WP_317995840.1">
    <property type="nucleotide sequence ID" value="NZ_AP025523.1"/>
</dbReference>
<evidence type="ECO:0000256" key="2">
    <source>
        <dbReference type="SAM" id="SignalP"/>
    </source>
</evidence>
<dbReference type="PROSITE" id="PS51272">
    <property type="entry name" value="SLH"/>
    <property type="match status" value="1"/>
</dbReference>
<feature type="coiled-coil region" evidence="1">
    <location>
        <begin position="95"/>
        <end position="129"/>
    </location>
</feature>